<dbReference type="InterPro" id="IPR013783">
    <property type="entry name" value="Ig-like_fold"/>
</dbReference>
<evidence type="ECO:0000313" key="10">
    <source>
        <dbReference type="EMBL" id="SJN41561.1"/>
    </source>
</evidence>
<keyword evidence="6 8" id="KW-0326">Glycosidase</keyword>
<dbReference type="EC" id="3.2.1.23" evidence="3 8"/>
<dbReference type="SUPFAM" id="SSF49785">
    <property type="entry name" value="Galactose-binding domain-like"/>
    <property type="match status" value="1"/>
</dbReference>
<evidence type="ECO:0000256" key="8">
    <source>
        <dbReference type="RuleBase" id="RU361154"/>
    </source>
</evidence>
<dbReference type="InterPro" id="IPR023232">
    <property type="entry name" value="Glyco_hydro_2_AS"/>
</dbReference>
<dbReference type="GO" id="GO:0030246">
    <property type="term" value="F:carbohydrate binding"/>
    <property type="evidence" value="ECO:0007669"/>
    <property type="project" value="InterPro"/>
</dbReference>
<dbReference type="SUPFAM" id="SSF74650">
    <property type="entry name" value="Galactose mutarotase-like"/>
    <property type="match status" value="1"/>
</dbReference>
<gene>
    <name evidence="10" type="ORF">FM114_12850</name>
</gene>
<keyword evidence="5 8" id="KW-0378">Hydrolase</keyword>
<evidence type="ECO:0000256" key="5">
    <source>
        <dbReference type="ARBA" id="ARBA00022801"/>
    </source>
</evidence>
<accession>A0A1R4KAX6</accession>
<evidence type="ECO:0000256" key="1">
    <source>
        <dbReference type="ARBA" id="ARBA00001412"/>
    </source>
</evidence>
<dbReference type="InterPro" id="IPR032312">
    <property type="entry name" value="LacZ_4"/>
</dbReference>
<dbReference type="InterPro" id="IPR006103">
    <property type="entry name" value="Glyco_hydro_2_cat"/>
</dbReference>
<dbReference type="InterPro" id="IPR050347">
    <property type="entry name" value="Bact_Beta-galactosidase"/>
</dbReference>
<feature type="domain" description="Beta galactosidase small chain/" evidence="9">
    <location>
        <begin position="746"/>
        <end position="1014"/>
    </location>
</feature>
<dbReference type="GO" id="GO:0004565">
    <property type="term" value="F:beta-galactosidase activity"/>
    <property type="evidence" value="ECO:0007669"/>
    <property type="project" value="UniProtKB-EC"/>
</dbReference>
<dbReference type="GO" id="GO:0009341">
    <property type="term" value="C:beta-galactosidase complex"/>
    <property type="evidence" value="ECO:0007669"/>
    <property type="project" value="InterPro"/>
</dbReference>
<proteinExistence type="inferred from homology"/>
<comment type="similarity">
    <text evidence="2 8">Belongs to the glycosyl hydrolase 2 family.</text>
</comment>
<dbReference type="PRINTS" id="PR00132">
    <property type="entry name" value="GLHYDRLASE2"/>
</dbReference>
<dbReference type="InterPro" id="IPR011013">
    <property type="entry name" value="Gal_mutarotase_sf_dom"/>
</dbReference>
<dbReference type="AlphaFoldDB" id="A0A1R4KAX6"/>
<dbReference type="Gene3D" id="2.60.40.10">
    <property type="entry name" value="Immunoglobulins"/>
    <property type="match status" value="2"/>
</dbReference>
<dbReference type="Gene3D" id="2.70.98.10">
    <property type="match status" value="1"/>
</dbReference>
<sequence>MLGHHQSLAVLHENTLPTRSYYIPASTPLGDVVEARVLSDRAQLINGTWKFQLLAEERELPEGFFLPGSEISDLVDIQVPGTWQHQGFDAHQYTNVRYPIPVDPPHVPSANPCGIHLLDFEHTPNSDAPTTQLVFEGVDSCFYVWLNGHYVGYSQVTHATSEFEITPFLVDGVNHLVVLVYKWCDGTYLEDQDKFRTSGIIRDVYLLDRPEKVLFDYFVTTSVGLGGDARVSVRGQYRGGVVPTNLRLIDAHGDMVASGTFSPRSDGHGYTHACDLQVSDAQLWNPESPYLYTLLIETSDEVITDEVGIREVTIDGVVVAVNGRPIKLRGVNRHDSDPVTGPVVDVEHMRRDLALMKQHNINAVRTSHYPNDPRFYQLCDRHGFFVMSEADNESHGAQSRYLADSSWENIVERWNELIADNPEWTQATVDRMERSVRREKNRPSVISWSAGNEGGYGCTFEAAMAWVKGFDPTRISHYEGAFYRDGKRSYDYSSLDVHSRMYASLQEMRDYLAGGPDKPYVLCEYSHAMGNGPGDIEDYWELIRVEPALLGGFVWEWCDHAVLDGWTPEGHPRFLYGGDSGETVHDGNFCVDGLVAPDRVPHQGLLELKNVQRPVRMVGFDQALGVARLRNELDFTNLDDHLQVVWEVVRDGVVVAQGVAKLPKGIEPHTTVDVSCPVDVPDSGRCHLRLRYLLREADAFRAVGHDLGFDEAELEILDPRNQEVVALAASVAGRAPEVHEDPWHVVVSGESFRWTFSRDSGLPVGFQLEGHEVLTRPAEVNIWRAPTDNDRNIVAEWRRARYDRTHTRTYECEVDTDGAAAQISFSMSLASETVQPILRMETRWTVDATGRLRLRMDATRGEGFPYLPRLGLRFFLRSDLEQVTFVGMGPYENYVDKHRASWHGHFVTDVDALFVNYLNPQENGSRHDCDLLGIGNPDIGLSVWGGQPFSFNLSRYSQEELARASHDWELEAEEDLVLCLDHGMGGVGSNSCGPELLEKYRLDAVHHHVDFTLAPVRKG</sequence>
<dbReference type="Pfam" id="PF02837">
    <property type="entry name" value="Glyco_hydro_2_N"/>
    <property type="match status" value="1"/>
</dbReference>
<dbReference type="PANTHER" id="PTHR46323">
    <property type="entry name" value="BETA-GALACTOSIDASE"/>
    <property type="match status" value="1"/>
</dbReference>
<evidence type="ECO:0000256" key="4">
    <source>
        <dbReference type="ARBA" id="ARBA00013303"/>
    </source>
</evidence>
<dbReference type="SMART" id="SM01038">
    <property type="entry name" value="Bgal_small_N"/>
    <property type="match status" value="1"/>
</dbReference>
<dbReference type="InterPro" id="IPR036156">
    <property type="entry name" value="Beta-gal/glucu_dom_sf"/>
</dbReference>
<comment type="catalytic activity">
    <reaction evidence="1 8">
        <text>Hydrolysis of terminal non-reducing beta-D-galactose residues in beta-D-galactosides.</text>
        <dbReference type="EC" id="3.2.1.23"/>
    </reaction>
</comment>
<dbReference type="InterPro" id="IPR008979">
    <property type="entry name" value="Galactose-bd-like_sf"/>
</dbReference>
<evidence type="ECO:0000256" key="3">
    <source>
        <dbReference type="ARBA" id="ARBA00012756"/>
    </source>
</evidence>
<dbReference type="Proteomes" id="UP000188342">
    <property type="component" value="Unassembled WGS sequence"/>
</dbReference>
<dbReference type="Pfam" id="PF02929">
    <property type="entry name" value="Bgal_small_N"/>
    <property type="match status" value="1"/>
</dbReference>
<dbReference type="InterPro" id="IPR017853">
    <property type="entry name" value="GH"/>
</dbReference>
<dbReference type="InterPro" id="IPR023230">
    <property type="entry name" value="Glyco_hydro_2_CS"/>
</dbReference>
<dbReference type="Pfam" id="PF02836">
    <property type="entry name" value="Glyco_hydro_2_C"/>
    <property type="match status" value="1"/>
</dbReference>
<evidence type="ECO:0000259" key="9">
    <source>
        <dbReference type="SMART" id="SM01038"/>
    </source>
</evidence>
<dbReference type="PROSITE" id="PS00608">
    <property type="entry name" value="GLYCOSYL_HYDROL_F2_2"/>
    <property type="match status" value="1"/>
</dbReference>
<organism evidence="10 11">
    <name type="scientific">Luteococcus japonicus LSP_Lj1</name>
    <dbReference type="NCBI Taxonomy" id="1255658"/>
    <lineage>
        <taxon>Bacteria</taxon>
        <taxon>Bacillati</taxon>
        <taxon>Actinomycetota</taxon>
        <taxon>Actinomycetes</taxon>
        <taxon>Propionibacteriales</taxon>
        <taxon>Propionibacteriaceae</taxon>
        <taxon>Luteococcus</taxon>
    </lineage>
</organism>
<dbReference type="PROSITE" id="PS00719">
    <property type="entry name" value="GLYCOSYL_HYDROL_F2_1"/>
    <property type="match status" value="1"/>
</dbReference>
<dbReference type="InterPro" id="IPR014718">
    <property type="entry name" value="GH-type_carb-bd"/>
</dbReference>
<dbReference type="GO" id="GO:0005990">
    <property type="term" value="P:lactose catabolic process"/>
    <property type="evidence" value="ECO:0007669"/>
    <property type="project" value="TreeGrafter"/>
</dbReference>
<evidence type="ECO:0000256" key="7">
    <source>
        <dbReference type="ARBA" id="ARBA00032230"/>
    </source>
</evidence>
<dbReference type="SUPFAM" id="SSF49303">
    <property type="entry name" value="beta-Galactosidase/glucuronidase domain"/>
    <property type="match status" value="2"/>
</dbReference>
<dbReference type="InterPro" id="IPR004199">
    <property type="entry name" value="B-gal_small/dom_5"/>
</dbReference>
<dbReference type="EMBL" id="FUKQ01000047">
    <property type="protein sequence ID" value="SJN41561.1"/>
    <property type="molecule type" value="Genomic_DNA"/>
</dbReference>
<evidence type="ECO:0000313" key="11">
    <source>
        <dbReference type="Proteomes" id="UP000188342"/>
    </source>
</evidence>
<evidence type="ECO:0000256" key="2">
    <source>
        <dbReference type="ARBA" id="ARBA00007401"/>
    </source>
</evidence>
<dbReference type="InterPro" id="IPR006104">
    <property type="entry name" value="Glyco_hydro_2_N"/>
</dbReference>
<name>A0A1R4KAX6_9ACTN</name>
<dbReference type="Pfam" id="PF00703">
    <property type="entry name" value="Glyco_hydro_2"/>
    <property type="match status" value="1"/>
</dbReference>
<keyword evidence="11" id="KW-1185">Reference proteome</keyword>
<dbReference type="InterPro" id="IPR006101">
    <property type="entry name" value="Glyco_hydro_2"/>
</dbReference>
<dbReference type="STRING" id="1255658.FM114_12850"/>
<evidence type="ECO:0000256" key="6">
    <source>
        <dbReference type="ARBA" id="ARBA00023295"/>
    </source>
</evidence>
<dbReference type="Pfam" id="PF16353">
    <property type="entry name" value="LacZ_4"/>
    <property type="match status" value="1"/>
</dbReference>
<protein>
    <recommendedName>
        <fullName evidence="4 8">Beta-galactosidase</fullName>
        <ecNumber evidence="3 8">3.2.1.23</ecNumber>
    </recommendedName>
    <alternativeName>
        <fullName evidence="7 8">Lactase</fullName>
    </alternativeName>
</protein>
<reference evidence="10 11" key="1">
    <citation type="submission" date="2017-02" db="EMBL/GenBank/DDBJ databases">
        <authorList>
            <person name="Peterson S.W."/>
        </authorList>
    </citation>
    <scope>NUCLEOTIDE SEQUENCE [LARGE SCALE GENOMIC DNA]</scope>
    <source>
        <strain evidence="10 11">LSP_Lj1</strain>
    </source>
</reference>
<dbReference type="Gene3D" id="3.20.20.80">
    <property type="entry name" value="Glycosidases"/>
    <property type="match status" value="1"/>
</dbReference>
<dbReference type="OrthoDB" id="9762066at2"/>
<dbReference type="PANTHER" id="PTHR46323:SF2">
    <property type="entry name" value="BETA-GALACTOSIDASE"/>
    <property type="match status" value="1"/>
</dbReference>
<dbReference type="SUPFAM" id="SSF51445">
    <property type="entry name" value="(Trans)glycosidases"/>
    <property type="match status" value="1"/>
</dbReference>
<dbReference type="InterPro" id="IPR006102">
    <property type="entry name" value="Ig-like_GH2"/>
</dbReference>
<dbReference type="Gene3D" id="2.60.120.260">
    <property type="entry name" value="Galactose-binding domain-like"/>
    <property type="match status" value="1"/>
</dbReference>